<dbReference type="Gene3D" id="1.10.510.10">
    <property type="entry name" value="Transferase(Phosphotransferase) domain 1"/>
    <property type="match status" value="1"/>
</dbReference>
<dbReference type="InterPro" id="IPR011009">
    <property type="entry name" value="Kinase-like_dom_sf"/>
</dbReference>
<organism evidence="2">
    <name type="scientific">Dichotomyctere fluviatilis</name>
    <name type="common">Green pufferfish</name>
    <name type="synonym">Tetraodon fluviatilis</name>
    <dbReference type="NCBI Taxonomy" id="2593188"/>
    <lineage>
        <taxon>Eukaryota</taxon>
        <taxon>Metazoa</taxon>
        <taxon>Chordata</taxon>
        <taxon>Craniata</taxon>
        <taxon>Vertebrata</taxon>
        <taxon>Euteleostomi</taxon>
        <taxon>Actinopterygii</taxon>
        <taxon>Neopterygii</taxon>
        <taxon>Teleostei</taxon>
        <taxon>Neoteleostei</taxon>
        <taxon>Acanthomorphata</taxon>
        <taxon>Eupercaria</taxon>
        <taxon>Tetraodontiformes</taxon>
        <taxon>Tetradontoidea</taxon>
        <taxon>Tetraodontidae</taxon>
        <taxon>Dichotomyctere</taxon>
    </lineage>
</organism>
<dbReference type="PROSITE" id="PS50011">
    <property type="entry name" value="PROTEIN_KINASE_DOM"/>
    <property type="match status" value="1"/>
</dbReference>
<dbReference type="EC" id="2.7.-.-" evidence="2"/>
<proteinExistence type="predicted"/>
<protein>
    <submittedName>
        <fullName evidence="2">Protein kinase 28</fullName>
        <ecNumber evidence="2">2.7.-.-</ecNumber>
    </submittedName>
</protein>
<evidence type="ECO:0000259" key="1">
    <source>
        <dbReference type="PROSITE" id="PS50011"/>
    </source>
</evidence>
<feature type="domain" description="Protein kinase" evidence="1">
    <location>
        <begin position="1"/>
        <end position="46"/>
    </location>
</feature>
<dbReference type="InterPro" id="IPR000719">
    <property type="entry name" value="Prot_kinase_dom"/>
</dbReference>
<evidence type="ECO:0000313" key="2">
    <source>
        <dbReference type="PIR" id="PD0024"/>
    </source>
</evidence>
<dbReference type="SUPFAM" id="SSF56112">
    <property type="entry name" value="Protein kinase-like (PK-like)"/>
    <property type="match status" value="1"/>
</dbReference>
<dbReference type="AlphaFoldDB" id="Q7LZR4"/>
<dbReference type="PIR" id="PD0024">
    <property type="entry name" value="PD0024"/>
</dbReference>
<accession>Q7LZR4</accession>
<feature type="non-terminal residue" evidence="2">
    <location>
        <position position="1"/>
    </location>
</feature>
<reference evidence="2" key="1">
    <citation type="journal article" date="1998" name="J. Biomed. Sci.">
        <title>Isolation and identification of novel protein kinase genes from the round-spotted pufferfish (Tetraodon fluviatilis) genomic DNA.</title>
        <authorList>
            <person name="Chou C.M."/>
            <person name="Lin W.C."/>
            <person name="Leu J.H."/>
            <person name="Su T.L."/>
            <person name="Chou C.K."/>
            <person name="Huang C.J."/>
        </authorList>
    </citation>
    <scope>NUCLEOTIDE SEQUENCE</scope>
</reference>
<sequence>KIADFGGAQFCGNINSDTVVHTKCYSPPEILLKCPFDEAVDIWSYG</sequence>
<dbReference type="GO" id="GO:0004672">
    <property type="term" value="F:protein kinase activity"/>
    <property type="evidence" value="ECO:0007669"/>
    <property type="project" value="InterPro"/>
</dbReference>
<dbReference type="GO" id="GO:0005524">
    <property type="term" value="F:ATP binding"/>
    <property type="evidence" value="ECO:0007669"/>
    <property type="project" value="InterPro"/>
</dbReference>
<dbReference type="Pfam" id="PF00069">
    <property type="entry name" value="Pkinase"/>
    <property type="match status" value="1"/>
</dbReference>
<feature type="non-terminal residue" evidence="2">
    <location>
        <position position="46"/>
    </location>
</feature>
<name>Q7LZR4_DICFU</name>